<proteinExistence type="predicted"/>
<dbReference type="Pfam" id="PF14219">
    <property type="entry name" value="DUF4328"/>
    <property type="match status" value="1"/>
</dbReference>
<feature type="transmembrane region" description="Helical" evidence="1">
    <location>
        <begin position="187"/>
        <end position="207"/>
    </location>
</feature>
<organism evidence="4 5">
    <name type="scientific">Nocardioides taihuensis</name>
    <dbReference type="NCBI Taxonomy" id="1835606"/>
    <lineage>
        <taxon>Bacteria</taxon>
        <taxon>Bacillati</taxon>
        <taxon>Actinomycetota</taxon>
        <taxon>Actinomycetes</taxon>
        <taxon>Propionibacteriales</taxon>
        <taxon>Nocardioidaceae</taxon>
        <taxon>Nocardioides</taxon>
    </lineage>
</organism>
<reference evidence="5" key="1">
    <citation type="journal article" date="2019" name="Int. J. Syst. Evol. Microbiol.">
        <title>The Global Catalogue of Microorganisms (GCM) 10K type strain sequencing project: providing services to taxonomists for standard genome sequencing and annotation.</title>
        <authorList>
            <consortium name="The Broad Institute Genomics Platform"/>
            <consortium name="The Broad Institute Genome Sequencing Center for Infectious Disease"/>
            <person name="Wu L."/>
            <person name="Ma J."/>
        </authorList>
    </citation>
    <scope>NUCLEOTIDE SEQUENCE [LARGE SCALE GENOMIC DNA]</scope>
    <source>
        <strain evidence="5">DFY41</strain>
    </source>
</reference>
<dbReference type="InterPro" id="IPR025565">
    <property type="entry name" value="DUF4328"/>
</dbReference>
<evidence type="ECO:0000259" key="3">
    <source>
        <dbReference type="Pfam" id="PF14219"/>
    </source>
</evidence>
<sequence length="267" mass="28837">MTSLPPAGWYPDPDPQQAGRERYWNGARWAAGTRPAPVRQGTVGRPPLGPRYGVLAGLVQGFLGLCLLMSLARAALALWTADVVGGWRDGSQPVDLTTADRLDQLTILASWLDVGLLLVTGVLFITWLYRAHRSDRMYPAALRHGSGWAIGGWFVPILGLWRPLQMVNDVRRGAVGLDPGQGGALVGWWWAMYVAVMLSGRISATLYPTGDEKPRRLLEALLYSARYDVADAVINTVAAALAILVVRHVTQLVLPAAADRTAAVAPA</sequence>
<feature type="domain" description="DUF2510" evidence="2">
    <location>
        <begin position="7"/>
        <end position="40"/>
    </location>
</feature>
<keyword evidence="1" id="KW-1133">Transmembrane helix</keyword>
<evidence type="ECO:0000259" key="2">
    <source>
        <dbReference type="Pfam" id="PF10708"/>
    </source>
</evidence>
<dbReference type="EMBL" id="JBHSKD010000004">
    <property type="protein sequence ID" value="MFC5176068.1"/>
    <property type="molecule type" value="Genomic_DNA"/>
</dbReference>
<accession>A0ABW0BFX4</accession>
<evidence type="ECO:0000313" key="5">
    <source>
        <dbReference type="Proteomes" id="UP001596087"/>
    </source>
</evidence>
<dbReference type="Proteomes" id="UP001596087">
    <property type="component" value="Unassembled WGS sequence"/>
</dbReference>
<evidence type="ECO:0000256" key="1">
    <source>
        <dbReference type="SAM" id="Phobius"/>
    </source>
</evidence>
<gene>
    <name evidence="4" type="ORF">ACFPGP_05250</name>
</gene>
<dbReference type="Pfam" id="PF10708">
    <property type="entry name" value="DUF2510"/>
    <property type="match status" value="1"/>
</dbReference>
<feature type="transmembrane region" description="Helical" evidence="1">
    <location>
        <begin position="54"/>
        <end position="79"/>
    </location>
</feature>
<protein>
    <submittedName>
        <fullName evidence="4">DUF4328 domain-containing protein</fullName>
    </submittedName>
</protein>
<keyword evidence="1" id="KW-0812">Transmembrane</keyword>
<dbReference type="InterPro" id="IPR018929">
    <property type="entry name" value="DUF2510"/>
</dbReference>
<comment type="caution">
    <text evidence="4">The sequence shown here is derived from an EMBL/GenBank/DDBJ whole genome shotgun (WGS) entry which is preliminary data.</text>
</comment>
<feature type="domain" description="DUF4328" evidence="3">
    <location>
        <begin position="94"/>
        <end position="251"/>
    </location>
</feature>
<feature type="transmembrane region" description="Helical" evidence="1">
    <location>
        <begin position="108"/>
        <end position="129"/>
    </location>
</feature>
<evidence type="ECO:0000313" key="4">
    <source>
        <dbReference type="EMBL" id="MFC5176068.1"/>
    </source>
</evidence>
<keyword evidence="1" id="KW-0472">Membrane</keyword>
<feature type="transmembrane region" description="Helical" evidence="1">
    <location>
        <begin position="141"/>
        <end position="161"/>
    </location>
</feature>
<dbReference type="RefSeq" id="WP_378587807.1">
    <property type="nucleotide sequence ID" value="NZ_JBHSKD010000004.1"/>
</dbReference>
<keyword evidence="5" id="KW-1185">Reference proteome</keyword>
<name>A0ABW0BFX4_9ACTN</name>